<dbReference type="InterPro" id="IPR058240">
    <property type="entry name" value="rSAM_sf"/>
</dbReference>
<sequence>MKVLFSNPPWWEGQEIQFAKKIIPVRRWRQGVRAGSRWPFTAVSRSRPGKYSFGDYVPYPFFMGYAATYVAKMAKVEVALRDSIAIKESYEDYYNFVTAGRFDFIFIESATPSFEHDAAVIRKIRKISPMSKIVLAGPIAALGEKLLAEHDIHAVIKGEYEKGSVKVLNGVNGVLDYDLLTEEEMNAAPFPYYDNTIAHQYYDSNPTGHLFPHAQVWASRGCPFKCIFCVWPATMTGDDPDGKGVRRVRYYTPEYMERFLGHLVKTYGYRSIYFDDDTFNLGDRHTREMCDVMKKIGLPWSAMCRADTIRQETWPVMKESGCFGVKLGFESGNQYVVDKIVNKHLDLAEAQATTRYIQSLGMTVHGTFTVGLPGETTKQMQDTLTFIDETKFDTTQVSGTAEIEGTPLSNLRKEGALKSFEGAKMDDNYDRHVDGGKKWQMLVQKLRDN</sequence>
<keyword evidence="2" id="KW-0949">S-adenosyl-L-methionine</keyword>
<dbReference type="EMBL" id="OUNR01000017">
    <property type="protein sequence ID" value="SPP65636.1"/>
    <property type="molecule type" value="Genomic_DNA"/>
</dbReference>
<gene>
    <name evidence="7" type="ORF">NITLEN_40109</name>
</gene>
<comment type="cofactor">
    <cofactor evidence="1">
        <name>[4Fe-4S] cluster</name>
        <dbReference type="ChEBI" id="CHEBI:49883"/>
    </cofactor>
</comment>
<dbReference type="PROSITE" id="PS51918">
    <property type="entry name" value="RADICAL_SAM"/>
    <property type="match status" value="1"/>
</dbReference>
<dbReference type="PANTHER" id="PTHR43409:SF16">
    <property type="entry name" value="SLR0320 PROTEIN"/>
    <property type="match status" value="1"/>
</dbReference>
<reference evidence="8" key="1">
    <citation type="submission" date="2018-04" db="EMBL/GenBank/DDBJ databases">
        <authorList>
            <person name="Lucker S."/>
            <person name="Sakoula D."/>
        </authorList>
    </citation>
    <scope>NUCLEOTIDE SEQUENCE [LARGE SCALE GENOMIC DNA]</scope>
</reference>
<dbReference type="SUPFAM" id="SSF102114">
    <property type="entry name" value="Radical SAM enzymes"/>
    <property type="match status" value="1"/>
</dbReference>
<dbReference type="SMART" id="SM00729">
    <property type="entry name" value="Elp3"/>
    <property type="match status" value="1"/>
</dbReference>
<accession>A0A330L7E2</accession>
<dbReference type="OrthoDB" id="9801424at2"/>
<proteinExistence type="predicted"/>
<dbReference type="GO" id="GO:0046872">
    <property type="term" value="F:metal ion binding"/>
    <property type="evidence" value="ECO:0007669"/>
    <property type="project" value="UniProtKB-KW"/>
</dbReference>
<keyword evidence="8" id="KW-1185">Reference proteome</keyword>
<dbReference type="InterPro" id="IPR007197">
    <property type="entry name" value="rSAM"/>
</dbReference>
<evidence type="ECO:0000256" key="1">
    <source>
        <dbReference type="ARBA" id="ARBA00001966"/>
    </source>
</evidence>
<evidence type="ECO:0000256" key="4">
    <source>
        <dbReference type="ARBA" id="ARBA00023004"/>
    </source>
</evidence>
<evidence type="ECO:0000313" key="7">
    <source>
        <dbReference type="EMBL" id="SPP65636.1"/>
    </source>
</evidence>
<keyword evidence="3" id="KW-0479">Metal-binding</keyword>
<dbReference type="PANTHER" id="PTHR43409">
    <property type="entry name" value="ANAEROBIC MAGNESIUM-PROTOPORPHYRIN IX MONOMETHYL ESTER CYCLASE-RELATED"/>
    <property type="match status" value="1"/>
</dbReference>
<dbReference type="Gene3D" id="3.80.30.20">
    <property type="entry name" value="tm_1862 like domain"/>
    <property type="match status" value="1"/>
</dbReference>
<feature type="domain" description="Radical SAM core" evidence="6">
    <location>
        <begin position="208"/>
        <end position="449"/>
    </location>
</feature>
<dbReference type="InterPro" id="IPR051198">
    <property type="entry name" value="BchE-like"/>
</dbReference>
<dbReference type="InParanoid" id="A0A330L7E2"/>
<dbReference type="GO" id="GO:0005829">
    <property type="term" value="C:cytosol"/>
    <property type="evidence" value="ECO:0007669"/>
    <property type="project" value="TreeGrafter"/>
</dbReference>
<organism evidence="7 8">
    <name type="scientific">Nitrospira lenta</name>
    <dbReference type="NCBI Taxonomy" id="1436998"/>
    <lineage>
        <taxon>Bacteria</taxon>
        <taxon>Pseudomonadati</taxon>
        <taxon>Nitrospirota</taxon>
        <taxon>Nitrospiria</taxon>
        <taxon>Nitrospirales</taxon>
        <taxon>Nitrospiraceae</taxon>
        <taxon>Nitrospira</taxon>
    </lineage>
</organism>
<dbReference type="AlphaFoldDB" id="A0A330L7E2"/>
<evidence type="ECO:0000256" key="3">
    <source>
        <dbReference type="ARBA" id="ARBA00022723"/>
    </source>
</evidence>
<dbReference type="InterPro" id="IPR006638">
    <property type="entry name" value="Elp3/MiaA/NifB-like_rSAM"/>
</dbReference>
<dbReference type="SFLD" id="SFLDS00029">
    <property type="entry name" value="Radical_SAM"/>
    <property type="match status" value="1"/>
</dbReference>
<dbReference type="Proteomes" id="UP000248168">
    <property type="component" value="Unassembled WGS sequence"/>
</dbReference>
<dbReference type="GO" id="GO:0051536">
    <property type="term" value="F:iron-sulfur cluster binding"/>
    <property type="evidence" value="ECO:0007669"/>
    <property type="project" value="UniProtKB-KW"/>
</dbReference>
<dbReference type="SFLD" id="SFLDG01082">
    <property type="entry name" value="B12-binding_domain_containing"/>
    <property type="match status" value="1"/>
</dbReference>
<dbReference type="RefSeq" id="WP_121989894.1">
    <property type="nucleotide sequence ID" value="NZ_OUNR01000017.1"/>
</dbReference>
<evidence type="ECO:0000256" key="5">
    <source>
        <dbReference type="ARBA" id="ARBA00023014"/>
    </source>
</evidence>
<dbReference type="GO" id="GO:0003824">
    <property type="term" value="F:catalytic activity"/>
    <property type="evidence" value="ECO:0007669"/>
    <property type="project" value="InterPro"/>
</dbReference>
<keyword evidence="5" id="KW-0411">Iron-sulfur</keyword>
<keyword evidence="4" id="KW-0408">Iron</keyword>
<name>A0A330L7E2_9BACT</name>
<dbReference type="Pfam" id="PF04055">
    <property type="entry name" value="Radical_SAM"/>
    <property type="match status" value="1"/>
</dbReference>
<dbReference type="InterPro" id="IPR023404">
    <property type="entry name" value="rSAM_horseshoe"/>
</dbReference>
<evidence type="ECO:0000259" key="6">
    <source>
        <dbReference type="PROSITE" id="PS51918"/>
    </source>
</evidence>
<evidence type="ECO:0000313" key="8">
    <source>
        <dbReference type="Proteomes" id="UP000248168"/>
    </source>
</evidence>
<protein>
    <submittedName>
        <fullName evidence="7">Fe-S oxidoreductase-like protein</fullName>
    </submittedName>
</protein>
<dbReference type="CDD" id="cd01335">
    <property type="entry name" value="Radical_SAM"/>
    <property type="match status" value="1"/>
</dbReference>
<evidence type="ECO:0000256" key="2">
    <source>
        <dbReference type="ARBA" id="ARBA00022691"/>
    </source>
</evidence>